<keyword evidence="5" id="KW-0539">Nucleus</keyword>
<dbReference type="Gramene" id="PGSC0003DMT400003636">
    <property type="protein sequence ID" value="PGSC0003DMT400003636"/>
    <property type="gene ID" value="PGSC0003DMG400001434"/>
</dbReference>
<dbReference type="EnsemblPlants" id="PGSC0003DMT400003636">
    <property type="protein sequence ID" value="PGSC0003DMT400003636"/>
    <property type="gene ID" value="PGSC0003DMG400001434"/>
</dbReference>
<dbReference type="Proteomes" id="UP000011115">
    <property type="component" value="Unassembled WGS sequence"/>
</dbReference>
<evidence type="ECO:0000259" key="7">
    <source>
        <dbReference type="PROSITE" id="PS50811"/>
    </source>
</evidence>
<evidence type="ECO:0000256" key="5">
    <source>
        <dbReference type="ARBA" id="ARBA00023242"/>
    </source>
</evidence>
<reference evidence="9" key="1">
    <citation type="journal article" date="2011" name="Nature">
        <title>Genome sequence and analysis of the tuber crop potato.</title>
        <authorList>
            <consortium name="The Potato Genome Sequencing Consortium"/>
        </authorList>
    </citation>
    <scope>NUCLEOTIDE SEQUENCE [LARGE SCALE GENOMIC DNA]</scope>
    <source>
        <strain evidence="9">cv. DM1-3 516 R44</strain>
    </source>
</reference>
<dbReference type="Pfam" id="PF03106">
    <property type="entry name" value="WRKY"/>
    <property type="match status" value="1"/>
</dbReference>
<accession>M0ZM19</accession>
<dbReference type="GO" id="GO:0043565">
    <property type="term" value="F:sequence-specific DNA binding"/>
    <property type="evidence" value="ECO:0007669"/>
    <property type="project" value="InterPro"/>
</dbReference>
<evidence type="ECO:0000256" key="4">
    <source>
        <dbReference type="ARBA" id="ARBA00023163"/>
    </source>
</evidence>
<dbReference type="PANTHER" id="PTHR31221">
    <property type="entry name" value="WRKY TRANSCRIPTION FACTOR PROTEIN 1-RELATED"/>
    <property type="match status" value="1"/>
</dbReference>
<evidence type="ECO:0000256" key="1">
    <source>
        <dbReference type="ARBA" id="ARBA00004123"/>
    </source>
</evidence>
<sequence length="75" mass="8800">MCPVVLLDDMNNPLMHLNLIYRSYYRCTYPGCNVRKQVERASTDPKAVITTYDGKHNHDIPTVRNRGTRNKYSQR</sequence>
<keyword evidence="3" id="KW-0238">DNA-binding</keyword>
<dbReference type="SMR" id="M0ZM19"/>
<keyword evidence="4" id="KW-0804">Transcription</keyword>
<dbReference type="Gene3D" id="2.20.25.80">
    <property type="entry name" value="WRKY domain"/>
    <property type="match status" value="1"/>
</dbReference>
<name>M0ZM19_SOLTU</name>
<keyword evidence="2" id="KW-0805">Transcription regulation</keyword>
<reference evidence="8" key="2">
    <citation type="submission" date="2015-06" db="UniProtKB">
        <authorList>
            <consortium name="EnsemblPlants"/>
        </authorList>
    </citation>
    <scope>IDENTIFICATION</scope>
    <source>
        <strain evidence="8">DM1-3 516 R44</strain>
    </source>
</reference>
<feature type="region of interest" description="Disordered" evidence="6">
    <location>
        <begin position="51"/>
        <end position="75"/>
    </location>
</feature>
<keyword evidence="9" id="KW-1185">Reference proteome</keyword>
<protein>
    <submittedName>
        <fullName evidence="8">WRKY transcription factor-c</fullName>
    </submittedName>
</protein>
<dbReference type="PROSITE" id="PS50811">
    <property type="entry name" value="WRKY"/>
    <property type="match status" value="1"/>
</dbReference>
<dbReference type="AlphaFoldDB" id="M0ZM19"/>
<evidence type="ECO:0000313" key="8">
    <source>
        <dbReference type="EnsemblPlants" id="PGSC0003DMT400003636"/>
    </source>
</evidence>
<feature type="compositionally biased region" description="Basic residues" evidence="6">
    <location>
        <begin position="66"/>
        <end position="75"/>
    </location>
</feature>
<feature type="domain" description="WRKY" evidence="7">
    <location>
        <begin position="22"/>
        <end position="61"/>
    </location>
</feature>
<organism evidence="8 9">
    <name type="scientific">Solanum tuberosum</name>
    <name type="common">Potato</name>
    <dbReference type="NCBI Taxonomy" id="4113"/>
    <lineage>
        <taxon>Eukaryota</taxon>
        <taxon>Viridiplantae</taxon>
        <taxon>Streptophyta</taxon>
        <taxon>Embryophyta</taxon>
        <taxon>Tracheophyta</taxon>
        <taxon>Spermatophyta</taxon>
        <taxon>Magnoliopsida</taxon>
        <taxon>eudicotyledons</taxon>
        <taxon>Gunneridae</taxon>
        <taxon>Pentapetalae</taxon>
        <taxon>asterids</taxon>
        <taxon>lamiids</taxon>
        <taxon>Solanales</taxon>
        <taxon>Solanaceae</taxon>
        <taxon>Solanoideae</taxon>
        <taxon>Solaneae</taxon>
        <taxon>Solanum</taxon>
    </lineage>
</organism>
<dbReference type="GO" id="GO:0003700">
    <property type="term" value="F:DNA-binding transcription factor activity"/>
    <property type="evidence" value="ECO:0007669"/>
    <property type="project" value="InterPro"/>
</dbReference>
<dbReference type="ExpressionAtlas" id="M0ZM19">
    <property type="expression patterns" value="baseline"/>
</dbReference>
<comment type="subcellular location">
    <subcellularLocation>
        <location evidence="1">Nucleus</location>
    </subcellularLocation>
</comment>
<evidence type="ECO:0000256" key="3">
    <source>
        <dbReference type="ARBA" id="ARBA00023125"/>
    </source>
</evidence>
<dbReference type="InterPro" id="IPR044810">
    <property type="entry name" value="WRKY_plant"/>
</dbReference>
<dbReference type="InterPro" id="IPR003657">
    <property type="entry name" value="WRKY_dom"/>
</dbReference>
<dbReference type="SMART" id="SM00774">
    <property type="entry name" value="WRKY"/>
    <property type="match status" value="1"/>
</dbReference>
<dbReference type="GO" id="GO:0005634">
    <property type="term" value="C:nucleus"/>
    <property type="evidence" value="ECO:0007669"/>
    <property type="project" value="UniProtKB-SubCell"/>
</dbReference>
<dbReference type="PANTHER" id="PTHR31221:SF133">
    <property type="entry name" value="WRKY TRANSCRIPTION FACTOR 3-RELATED"/>
    <property type="match status" value="1"/>
</dbReference>
<dbReference type="InterPro" id="IPR036576">
    <property type="entry name" value="WRKY_dom_sf"/>
</dbReference>
<proteinExistence type="predicted"/>
<evidence type="ECO:0000313" key="9">
    <source>
        <dbReference type="Proteomes" id="UP000011115"/>
    </source>
</evidence>
<dbReference type="HOGENOM" id="CLU_2675887_0_0_1"/>
<evidence type="ECO:0000256" key="6">
    <source>
        <dbReference type="SAM" id="MobiDB-lite"/>
    </source>
</evidence>
<dbReference type="SUPFAM" id="SSF118290">
    <property type="entry name" value="WRKY DNA-binding domain"/>
    <property type="match status" value="1"/>
</dbReference>
<evidence type="ECO:0000256" key="2">
    <source>
        <dbReference type="ARBA" id="ARBA00023015"/>
    </source>
</evidence>